<keyword evidence="3" id="KW-1185">Reference proteome</keyword>
<sequence>MFDARRPTADEVEHLLLNAQLRSDIEPYLDESVDLLKMRTLSTPEENDFLASMLAWERAPVLRISQWFEPELILPSPDLVSDLDLSTLLWDTLQRLYERKIVLDFTEHLSDRQLYNLLYRDILPSFEKKVDLPKNYLHWHCLDPDEEPQQWLRYYASPKERQAWAEEHGVNPPPLEPAPYPRKMPRRAL</sequence>
<evidence type="ECO:0000256" key="1">
    <source>
        <dbReference type="SAM" id="MobiDB-lite"/>
    </source>
</evidence>
<organism evidence="2 3">
    <name type="scientific">Lignipirellula cremea</name>
    <dbReference type="NCBI Taxonomy" id="2528010"/>
    <lineage>
        <taxon>Bacteria</taxon>
        <taxon>Pseudomonadati</taxon>
        <taxon>Planctomycetota</taxon>
        <taxon>Planctomycetia</taxon>
        <taxon>Pirellulales</taxon>
        <taxon>Pirellulaceae</taxon>
        <taxon>Lignipirellula</taxon>
    </lineage>
</organism>
<dbReference type="EMBL" id="CP036433">
    <property type="protein sequence ID" value="QDU93081.1"/>
    <property type="molecule type" value="Genomic_DNA"/>
</dbReference>
<reference evidence="2 3" key="1">
    <citation type="submission" date="2019-02" db="EMBL/GenBank/DDBJ databases">
        <title>Deep-cultivation of Planctomycetes and their phenomic and genomic characterization uncovers novel biology.</title>
        <authorList>
            <person name="Wiegand S."/>
            <person name="Jogler M."/>
            <person name="Boedeker C."/>
            <person name="Pinto D."/>
            <person name="Vollmers J."/>
            <person name="Rivas-Marin E."/>
            <person name="Kohn T."/>
            <person name="Peeters S.H."/>
            <person name="Heuer A."/>
            <person name="Rast P."/>
            <person name="Oberbeckmann S."/>
            <person name="Bunk B."/>
            <person name="Jeske O."/>
            <person name="Meyerdierks A."/>
            <person name="Storesund J.E."/>
            <person name="Kallscheuer N."/>
            <person name="Luecker S."/>
            <person name="Lage O.M."/>
            <person name="Pohl T."/>
            <person name="Merkel B.J."/>
            <person name="Hornburger P."/>
            <person name="Mueller R.-W."/>
            <person name="Bruemmer F."/>
            <person name="Labrenz M."/>
            <person name="Spormann A.M."/>
            <person name="Op den Camp H."/>
            <person name="Overmann J."/>
            <person name="Amann R."/>
            <person name="Jetten M.S.M."/>
            <person name="Mascher T."/>
            <person name="Medema M.H."/>
            <person name="Devos D.P."/>
            <person name="Kaster A.-K."/>
            <person name="Ovreas L."/>
            <person name="Rohde M."/>
            <person name="Galperin M.Y."/>
            <person name="Jogler C."/>
        </authorList>
    </citation>
    <scope>NUCLEOTIDE SEQUENCE [LARGE SCALE GENOMIC DNA]</scope>
    <source>
        <strain evidence="2 3">Pla85_3_4</strain>
    </source>
</reference>
<gene>
    <name evidence="2" type="ORF">Pla8534_08600</name>
</gene>
<accession>A0A518DMN9</accession>
<dbReference type="AlphaFoldDB" id="A0A518DMN9"/>
<feature type="compositionally biased region" description="Pro residues" evidence="1">
    <location>
        <begin position="171"/>
        <end position="182"/>
    </location>
</feature>
<dbReference type="OrthoDB" id="262458at2"/>
<protein>
    <submittedName>
        <fullName evidence="2">Uncharacterized protein</fullName>
    </submittedName>
</protein>
<dbReference type="RefSeq" id="WP_145049575.1">
    <property type="nucleotide sequence ID" value="NZ_CP036433.1"/>
</dbReference>
<evidence type="ECO:0000313" key="2">
    <source>
        <dbReference type="EMBL" id="QDU93081.1"/>
    </source>
</evidence>
<dbReference type="Proteomes" id="UP000317648">
    <property type="component" value="Chromosome"/>
</dbReference>
<proteinExistence type="predicted"/>
<feature type="region of interest" description="Disordered" evidence="1">
    <location>
        <begin position="165"/>
        <end position="189"/>
    </location>
</feature>
<dbReference type="KEGG" id="lcre:Pla8534_08600"/>
<evidence type="ECO:0000313" key="3">
    <source>
        <dbReference type="Proteomes" id="UP000317648"/>
    </source>
</evidence>
<name>A0A518DMN9_9BACT</name>